<gene>
    <name evidence="1" type="ORF">DCAF_LOCUS4012</name>
</gene>
<keyword evidence="2" id="KW-1185">Reference proteome</keyword>
<sequence>MRKQRDTRGKHEGFQFFWAKRMQDYRETTPTITTLLVADGMKRLHGLDKEGKEISVGLNTAITEKIIRDQESVRWAQTNNATLERNHAD</sequence>
<name>A0AAV1QWX4_9ROSI</name>
<dbReference type="EMBL" id="CAWUPB010000851">
    <property type="protein sequence ID" value="CAK7326312.1"/>
    <property type="molecule type" value="Genomic_DNA"/>
</dbReference>
<reference evidence="1 2" key="1">
    <citation type="submission" date="2024-01" db="EMBL/GenBank/DDBJ databases">
        <authorList>
            <person name="Waweru B."/>
        </authorList>
    </citation>
    <scope>NUCLEOTIDE SEQUENCE [LARGE SCALE GENOMIC DNA]</scope>
</reference>
<proteinExistence type="predicted"/>
<evidence type="ECO:0000313" key="2">
    <source>
        <dbReference type="Proteomes" id="UP001314170"/>
    </source>
</evidence>
<dbReference type="Proteomes" id="UP001314170">
    <property type="component" value="Unassembled WGS sequence"/>
</dbReference>
<protein>
    <submittedName>
        <fullName evidence="1">Uncharacterized protein</fullName>
    </submittedName>
</protein>
<comment type="caution">
    <text evidence="1">The sequence shown here is derived from an EMBL/GenBank/DDBJ whole genome shotgun (WGS) entry which is preliminary data.</text>
</comment>
<dbReference type="AlphaFoldDB" id="A0AAV1QWX4"/>
<organism evidence="1 2">
    <name type="scientific">Dovyalis caffra</name>
    <dbReference type="NCBI Taxonomy" id="77055"/>
    <lineage>
        <taxon>Eukaryota</taxon>
        <taxon>Viridiplantae</taxon>
        <taxon>Streptophyta</taxon>
        <taxon>Embryophyta</taxon>
        <taxon>Tracheophyta</taxon>
        <taxon>Spermatophyta</taxon>
        <taxon>Magnoliopsida</taxon>
        <taxon>eudicotyledons</taxon>
        <taxon>Gunneridae</taxon>
        <taxon>Pentapetalae</taxon>
        <taxon>rosids</taxon>
        <taxon>fabids</taxon>
        <taxon>Malpighiales</taxon>
        <taxon>Salicaceae</taxon>
        <taxon>Flacourtieae</taxon>
        <taxon>Dovyalis</taxon>
    </lineage>
</organism>
<accession>A0AAV1QWX4</accession>
<evidence type="ECO:0000313" key="1">
    <source>
        <dbReference type="EMBL" id="CAK7326312.1"/>
    </source>
</evidence>